<accession>A0A8D9S050</accession>
<reference evidence="1 2" key="1">
    <citation type="submission" date="2009-01" db="EMBL/GenBank/DDBJ databases">
        <authorList>
            <person name="Qin X."/>
            <person name="Bachman B."/>
            <person name="Battles P."/>
            <person name="Bell A."/>
            <person name="Bess C."/>
            <person name="Bickham C."/>
            <person name="Chaboub L."/>
            <person name="Chen D."/>
            <person name="Coyle M."/>
            <person name="Deiros D.R."/>
            <person name="Dinh H."/>
            <person name="Forbes L."/>
            <person name="Fowler G."/>
            <person name="Francisco L."/>
            <person name="Fu Q."/>
            <person name="Gubbala S."/>
            <person name="Hale W."/>
            <person name="Han Y."/>
            <person name="Hemphill L."/>
            <person name="Highlander S.K."/>
            <person name="Hirani K."/>
            <person name="Hogues M."/>
            <person name="Jackson L."/>
            <person name="Jakkamsetti A."/>
            <person name="Javaid M."/>
            <person name="Jiang H."/>
            <person name="Korchina V."/>
            <person name="Kovar C."/>
            <person name="Lara F."/>
            <person name="Lee S."/>
            <person name="Mata R."/>
            <person name="Mathew T."/>
            <person name="Moen C."/>
            <person name="Morales K."/>
            <person name="Munidasa M."/>
            <person name="Nazareth L."/>
            <person name="Ngo R."/>
            <person name="Nguyen L."/>
            <person name="Okwuonu G."/>
            <person name="Ongeri F."/>
            <person name="Patil S."/>
            <person name="Petrosino J."/>
            <person name="Pham C."/>
            <person name="Pham P."/>
            <person name="Pu L.-L."/>
            <person name="Puazo M."/>
            <person name="Raj R."/>
            <person name="Reid J."/>
            <person name="Rouhana J."/>
            <person name="Saada N."/>
            <person name="Shang Y."/>
            <person name="Simmons D."/>
            <person name="Thornton R."/>
            <person name="Warren J."/>
            <person name="Weissenberger G."/>
            <person name="Zhang J."/>
            <person name="Zhang L."/>
            <person name="Zhou C."/>
            <person name="Zhu D."/>
            <person name="Muzny D."/>
            <person name="Worley K."/>
            <person name="Gibbs R."/>
        </authorList>
    </citation>
    <scope>NUCLEOTIDE SEQUENCE [LARGE SCALE GENOMIC DNA]</scope>
    <source>
        <strain evidence="1 2">CF48-3A</strain>
    </source>
</reference>
<name>A0A8D9S050_LIMRT</name>
<proteinExistence type="predicted"/>
<organism evidence="1 2">
    <name type="scientific">Limosilactobacillus reuteri CF48-3A</name>
    <dbReference type="NCBI Taxonomy" id="525341"/>
    <lineage>
        <taxon>Bacteria</taxon>
        <taxon>Bacillati</taxon>
        <taxon>Bacillota</taxon>
        <taxon>Bacilli</taxon>
        <taxon>Lactobacillales</taxon>
        <taxon>Lactobacillaceae</taxon>
        <taxon>Limosilactobacillus</taxon>
    </lineage>
</organism>
<dbReference type="Proteomes" id="UP000003419">
    <property type="component" value="Unassembled WGS sequence"/>
</dbReference>
<evidence type="ECO:0000313" key="1">
    <source>
        <dbReference type="EMBL" id="EEI66121.1"/>
    </source>
</evidence>
<evidence type="ECO:0000313" key="2">
    <source>
        <dbReference type="Proteomes" id="UP000003419"/>
    </source>
</evidence>
<dbReference type="EMBL" id="ACHG01000055">
    <property type="protein sequence ID" value="EEI66121.1"/>
    <property type="molecule type" value="Genomic_DNA"/>
</dbReference>
<protein>
    <submittedName>
        <fullName evidence="1">Uncharacterized protein</fullName>
    </submittedName>
</protein>
<dbReference type="AlphaFoldDB" id="A0A8D9S050"/>
<gene>
    <name evidence="1" type="ORF">HMPREF0534_0554</name>
</gene>
<feature type="non-terminal residue" evidence="1">
    <location>
        <position position="1"/>
    </location>
</feature>
<sequence>YFPILIPLKQPQQLTPLRTNFYHLCIIYSVSLFPLLSPYKLEISLLKIPQK</sequence>
<comment type="caution">
    <text evidence="1">The sequence shown here is derived from an EMBL/GenBank/DDBJ whole genome shotgun (WGS) entry which is preliminary data.</text>
</comment>